<dbReference type="EMBL" id="CM035426">
    <property type="protein sequence ID" value="KAH7314429.1"/>
    <property type="molecule type" value="Genomic_DNA"/>
</dbReference>
<keyword evidence="6 11" id="KW-0479">Metal-binding</keyword>
<feature type="domain" description="Manganese/iron superoxide dismutase N-terminal" evidence="13">
    <location>
        <begin position="31"/>
        <end position="109"/>
    </location>
</feature>
<dbReference type="PRINTS" id="PR01703">
    <property type="entry name" value="MNSODISMTASE"/>
</dbReference>
<keyword evidence="9" id="KW-0464">Manganese</keyword>
<dbReference type="FunFam" id="1.10.287.990:FF:000001">
    <property type="entry name" value="Superoxide dismutase"/>
    <property type="match status" value="1"/>
</dbReference>
<comment type="cofactor">
    <cofactor evidence="1">
        <name>Mn(2+)</name>
        <dbReference type="ChEBI" id="CHEBI:29035"/>
    </cofactor>
</comment>
<dbReference type="SUPFAM" id="SSF54719">
    <property type="entry name" value="Fe,Mn superoxide dismutase (SOD), C-terminal domain"/>
    <property type="match status" value="1"/>
</dbReference>
<dbReference type="Gene3D" id="3.55.40.20">
    <property type="entry name" value="Iron/manganese superoxide dismutase, C-terminal domain"/>
    <property type="match status" value="1"/>
</dbReference>
<keyword evidence="16" id="KW-1185">Reference proteome</keyword>
<dbReference type="GO" id="GO:0030145">
    <property type="term" value="F:manganese ion binding"/>
    <property type="evidence" value="ECO:0007669"/>
    <property type="project" value="TreeGrafter"/>
</dbReference>
<evidence type="ECO:0000256" key="3">
    <source>
        <dbReference type="ARBA" id="ARBA00004305"/>
    </source>
</evidence>
<dbReference type="PIRSF" id="PIRSF000349">
    <property type="entry name" value="SODismutase"/>
    <property type="match status" value="1"/>
</dbReference>
<dbReference type="GO" id="GO:0005759">
    <property type="term" value="C:mitochondrial matrix"/>
    <property type="evidence" value="ECO:0007669"/>
    <property type="project" value="UniProtKB-SubCell"/>
</dbReference>
<feature type="binding site" evidence="11">
    <location>
        <position position="192"/>
    </location>
    <ligand>
        <name>Mn(2+)</name>
        <dbReference type="ChEBI" id="CHEBI:29035"/>
    </ligand>
</feature>
<dbReference type="InterPro" id="IPR019833">
    <property type="entry name" value="Mn/Fe_SOD_BS"/>
</dbReference>
<accession>A0A8T2S8Y7</accession>
<dbReference type="InterPro" id="IPR001189">
    <property type="entry name" value="Mn/Fe_SOD"/>
</dbReference>
<evidence type="ECO:0000256" key="2">
    <source>
        <dbReference type="ARBA" id="ARBA00002170"/>
    </source>
</evidence>
<dbReference type="EMBL" id="CM035426">
    <property type="protein sequence ID" value="KAH7314431.1"/>
    <property type="molecule type" value="Genomic_DNA"/>
</dbReference>
<feature type="domain" description="Manganese/iron superoxide dismutase C-terminal" evidence="14">
    <location>
        <begin position="119"/>
        <end position="221"/>
    </location>
</feature>
<evidence type="ECO:0000256" key="4">
    <source>
        <dbReference type="ARBA" id="ARBA00008714"/>
    </source>
</evidence>
<dbReference type="SUPFAM" id="SSF46609">
    <property type="entry name" value="Fe,Mn superoxide dismutase (SOD), N-terminal domain"/>
    <property type="match status" value="1"/>
</dbReference>
<evidence type="ECO:0000313" key="15">
    <source>
        <dbReference type="EMBL" id="KAH7314430.1"/>
    </source>
</evidence>
<dbReference type="Gene3D" id="1.10.287.990">
    <property type="entry name" value="Fe,Mn superoxide dismutase (SOD) domain"/>
    <property type="match status" value="1"/>
</dbReference>
<evidence type="ECO:0000259" key="13">
    <source>
        <dbReference type="Pfam" id="PF00081"/>
    </source>
</evidence>
<dbReference type="FunFam" id="3.55.40.20:FF:000002">
    <property type="entry name" value="Superoxide dismutase"/>
    <property type="match status" value="1"/>
</dbReference>
<feature type="binding site" evidence="11">
    <location>
        <position position="101"/>
    </location>
    <ligand>
        <name>Mn(2+)</name>
        <dbReference type="ChEBI" id="CHEBI:29035"/>
    </ligand>
</feature>
<evidence type="ECO:0000313" key="16">
    <source>
        <dbReference type="Proteomes" id="UP000825935"/>
    </source>
</evidence>
<dbReference type="EMBL" id="CM035426">
    <property type="protein sequence ID" value="KAH7314430.1"/>
    <property type="molecule type" value="Genomic_DNA"/>
</dbReference>
<evidence type="ECO:0000256" key="11">
    <source>
        <dbReference type="PIRSR" id="PIRSR000349-1"/>
    </source>
</evidence>
<dbReference type="GO" id="GO:0004784">
    <property type="term" value="F:superoxide dismutase activity"/>
    <property type="evidence" value="ECO:0007669"/>
    <property type="project" value="UniProtKB-EC"/>
</dbReference>
<comment type="caution">
    <text evidence="15">The sequence shown here is derived from an EMBL/GenBank/DDBJ whole genome shotgun (WGS) entry which is preliminary data.</text>
</comment>
<sequence>MAGLTLPASRRLGSALQALIPVTVQSRGFQTYSLPELAYDYGALEPYISGEIMELHHSKHHKTYITNFNAALEKLHDAKDPQSIVALQSALNFNGGGHINHSIFWKNLAPKNQGGGEGPQGPLASAISTQFGSVEKLITKMNSSGAAVQGSGWVWLGLNKELKHLVVETTANQDPLTNKGLIPLLGIDVWEHAYYLQYKNVRPDYLKNIWNVINWKDVSSRYEEAL</sequence>
<dbReference type="Pfam" id="PF00081">
    <property type="entry name" value="Sod_Fe_N"/>
    <property type="match status" value="1"/>
</dbReference>
<dbReference type="InterPro" id="IPR036324">
    <property type="entry name" value="Mn/Fe_SOD_N_sf"/>
</dbReference>
<dbReference type="EC" id="1.15.1.1" evidence="5 12"/>
<dbReference type="PROSITE" id="PS00088">
    <property type="entry name" value="SOD_MN"/>
    <property type="match status" value="1"/>
</dbReference>
<evidence type="ECO:0000256" key="10">
    <source>
        <dbReference type="ARBA" id="ARBA00049204"/>
    </source>
</evidence>
<evidence type="ECO:0000256" key="1">
    <source>
        <dbReference type="ARBA" id="ARBA00001936"/>
    </source>
</evidence>
<comment type="catalytic activity">
    <reaction evidence="10 12">
        <text>2 superoxide + 2 H(+) = H2O2 + O2</text>
        <dbReference type="Rhea" id="RHEA:20696"/>
        <dbReference type="ChEBI" id="CHEBI:15378"/>
        <dbReference type="ChEBI" id="CHEBI:15379"/>
        <dbReference type="ChEBI" id="CHEBI:16240"/>
        <dbReference type="ChEBI" id="CHEBI:18421"/>
        <dbReference type="EC" id="1.15.1.1"/>
    </reaction>
</comment>
<keyword evidence="8" id="KW-0496">Mitochondrion</keyword>
<evidence type="ECO:0000256" key="8">
    <source>
        <dbReference type="ARBA" id="ARBA00023128"/>
    </source>
</evidence>
<dbReference type="AlphaFoldDB" id="A0A8T2S8Y7"/>
<organism evidence="15 16">
    <name type="scientific">Ceratopteris richardii</name>
    <name type="common">Triangle waterfern</name>
    <dbReference type="NCBI Taxonomy" id="49495"/>
    <lineage>
        <taxon>Eukaryota</taxon>
        <taxon>Viridiplantae</taxon>
        <taxon>Streptophyta</taxon>
        <taxon>Embryophyta</taxon>
        <taxon>Tracheophyta</taxon>
        <taxon>Polypodiopsida</taxon>
        <taxon>Polypodiidae</taxon>
        <taxon>Polypodiales</taxon>
        <taxon>Pteridineae</taxon>
        <taxon>Pteridaceae</taxon>
        <taxon>Parkerioideae</taxon>
        <taxon>Ceratopteris</taxon>
    </lineage>
</organism>
<evidence type="ECO:0000256" key="9">
    <source>
        <dbReference type="ARBA" id="ARBA00023211"/>
    </source>
</evidence>
<feature type="binding site" evidence="11">
    <location>
        <position position="188"/>
    </location>
    <ligand>
        <name>Mn(2+)</name>
        <dbReference type="ChEBI" id="CHEBI:29035"/>
    </ligand>
</feature>
<dbReference type="InterPro" id="IPR036314">
    <property type="entry name" value="SOD_C_sf"/>
</dbReference>
<name>A0A8T2S8Y7_CERRI</name>
<proteinExistence type="inferred from homology"/>
<dbReference type="PANTHER" id="PTHR11404">
    <property type="entry name" value="SUPEROXIDE DISMUTASE 2"/>
    <property type="match status" value="1"/>
</dbReference>
<reference evidence="15" key="1">
    <citation type="submission" date="2021-08" db="EMBL/GenBank/DDBJ databases">
        <title>WGS assembly of Ceratopteris richardii.</title>
        <authorList>
            <person name="Marchant D.B."/>
            <person name="Chen G."/>
            <person name="Jenkins J."/>
            <person name="Shu S."/>
            <person name="Leebens-Mack J."/>
            <person name="Grimwood J."/>
            <person name="Schmutz J."/>
            <person name="Soltis P."/>
            <person name="Soltis D."/>
            <person name="Chen Z.-H."/>
        </authorList>
    </citation>
    <scope>NUCLEOTIDE SEQUENCE</scope>
    <source>
        <strain evidence="15">Whitten #5841</strain>
        <tissue evidence="15">Leaf</tissue>
    </source>
</reference>
<dbReference type="InterPro" id="IPR050265">
    <property type="entry name" value="Fe/Mn_Superoxide_Dismutase"/>
</dbReference>
<dbReference type="OMA" id="DHHGNVG"/>
<evidence type="ECO:0000256" key="12">
    <source>
        <dbReference type="RuleBase" id="RU000414"/>
    </source>
</evidence>
<comment type="similarity">
    <text evidence="4 12">Belongs to the iron/manganese superoxide dismutase family.</text>
</comment>
<dbReference type="Proteomes" id="UP000825935">
    <property type="component" value="Chromosome 21"/>
</dbReference>
<evidence type="ECO:0000256" key="5">
    <source>
        <dbReference type="ARBA" id="ARBA00012682"/>
    </source>
</evidence>
<dbReference type="InterPro" id="IPR019832">
    <property type="entry name" value="Mn/Fe_SOD_C"/>
</dbReference>
<protein>
    <recommendedName>
        <fullName evidence="5 12">Superoxide dismutase</fullName>
        <ecNumber evidence="5 12">1.15.1.1</ecNumber>
    </recommendedName>
</protein>
<dbReference type="Pfam" id="PF02777">
    <property type="entry name" value="Sod_Fe_C"/>
    <property type="match status" value="1"/>
</dbReference>
<comment type="function">
    <text evidence="12">Destroys radicals which are normally produced within the cells and which are toxic to biological systems.</text>
</comment>
<evidence type="ECO:0000256" key="7">
    <source>
        <dbReference type="ARBA" id="ARBA00023002"/>
    </source>
</evidence>
<dbReference type="OrthoDB" id="239262at2759"/>
<comment type="function">
    <text evidence="2">Destroys superoxide anion radicals which are normally produced within the cells and which are toxic to biological systems.</text>
</comment>
<dbReference type="InterPro" id="IPR019831">
    <property type="entry name" value="Mn/Fe_SOD_N"/>
</dbReference>
<feature type="binding site" evidence="11">
    <location>
        <position position="56"/>
    </location>
    <ligand>
        <name>Mn(2+)</name>
        <dbReference type="ChEBI" id="CHEBI:29035"/>
    </ligand>
</feature>
<evidence type="ECO:0000256" key="6">
    <source>
        <dbReference type="ARBA" id="ARBA00022723"/>
    </source>
</evidence>
<dbReference type="PANTHER" id="PTHR11404:SF6">
    <property type="entry name" value="SUPEROXIDE DISMUTASE [MN], MITOCHONDRIAL"/>
    <property type="match status" value="1"/>
</dbReference>
<keyword evidence="7 12" id="KW-0560">Oxidoreductase</keyword>
<comment type="subcellular location">
    <subcellularLocation>
        <location evidence="3">Mitochondrion matrix</location>
    </subcellularLocation>
</comment>
<gene>
    <name evidence="15" type="ORF">KP509_21G003000</name>
</gene>
<evidence type="ECO:0000259" key="14">
    <source>
        <dbReference type="Pfam" id="PF02777"/>
    </source>
</evidence>